<keyword evidence="2" id="KW-0472">Membrane</keyword>
<gene>
    <name evidence="4" type="ORF">BHV80_13185</name>
    <name evidence="3" type="ORF">RVH43_00470</name>
</gene>
<reference evidence="3" key="2">
    <citation type="submission" date="2023-10" db="EMBL/GenBank/DDBJ databases">
        <title>Genome of Potential pathogenic bacteria in Crohn's disease.</title>
        <authorList>
            <person name="Rodriguez-Palacios A."/>
        </authorList>
    </citation>
    <scope>NUCLEOTIDE SEQUENCE</scope>
    <source>
        <strain evidence="3">CavFT-hAR11</strain>
    </source>
</reference>
<feature type="transmembrane region" description="Helical" evidence="2">
    <location>
        <begin position="20"/>
        <end position="40"/>
    </location>
</feature>
<evidence type="ECO:0000313" key="4">
    <source>
        <dbReference type="EMBL" id="OKZ45349.1"/>
    </source>
</evidence>
<protein>
    <submittedName>
        <fullName evidence="3">VirB8/TrbF family protein</fullName>
    </submittedName>
</protein>
<evidence type="ECO:0000313" key="3">
    <source>
        <dbReference type="EMBL" id="MDU0239149.1"/>
    </source>
</evidence>
<accession>A0A1Q6IX01</accession>
<name>A0A1Q6IX01_PHOVU</name>
<evidence type="ECO:0000313" key="5">
    <source>
        <dbReference type="Proteomes" id="UP000186631"/>
    </source>
</evidence>
<evidence type="ECO:0000256" key="2">
    <source>
        <dbReference type="SAM" id="Phobius"/>
    </source>
</evidence>
<feature type="region of interest" description="Disordered" evidence="1">
    <location>
        <begin position="204"/>
        <end position="225"/>
    </location>
</feature>
<organism evidence="4 5">
    <name type="scientific">Phocaeicola vulgatus</name>
    <name type="common">Bacteroides vulgatus</name>
    <dbReference type="NCBI Taxonomy" id="821"/>
    <lineage>
        <taxon>Bacteria</taxon>
        <taxon>Pseudomonadati</taxon>
        <taxon>Bacteroidota</taxon>
        <taxon>Bacteroidia</taxon>
        <taxon>Bacteroidales</taxon>
        <taxon>Bacteroidaceae</taxon>
        <taxon>Phocaeicola</taxon>
    </lineage>
</organism>
<dbReference type="AlphaFoldDB" id="A0A1Q6IX01"/>
<dbReference type="Proteomes" id="UP001181239">
    <property type="component" value="Unassembled WGS sequence"/>
</dbReference>
<dbReference type="PROSITE" id="PS51257">
    <property type="entry name" value="PROKAR_LIPOPROTEIN"/>
    <property type="match status" value="1"/>
</dbReference>
<dbReference type="EMBL" id="MNQV01000214">
    <property type="protein sequence ID" value="OKZ45349.1"/>
    <property type="molecule type" value="Genomic_DNA"/>
</dbReference>
<dbReference type="Proteomes" id="UP000186631">
    <property type="component" value="Unassembled WGS sequence"/>
</dbReference>
<sequence length="225" mass="25488">MNLTQFKSADDAVRLTIRLSVGYCVLLTLAFVSCLIYLSVQIEKAQAQALVIDRKGEVYTASAVPSLAMRKYEYMNHVKSFVKSWYAFDENTYEKHVKYALNLIGNKGKELLNEYNDVNMQNSLIQKNIRYDVSIKDIQIDTQTIPTTGKISFTQTGYRARGSISREIVAEFTIYDVSRSEDNAHGAKIEDWIVHYSAPVEQGGYADDETLTESVTPKTTDHESK</sequence>
<reference evidence="4 5" key="1">
    <citation type="journal article" date="2016" name="Nat. Biotechnol.">
        <title>Measurement of bacterial replication rates in microbial communities.</title>
        <authorList>
            <person name="Brown C.T."/>
            <person name="Olm M.R."/>
            <person name="Thomas B.C."/>
            <person name="Banfield J.F."/>
        </authorList>
    </citation>
    <scope>NUCLEOTIDE SEQUENCE [LARGE SCALE GENOMIC DNA]</scope>
    <source>
        <strain evidence="4">42_262</strain>
    </source>
</reference>
<keyword evidence="2" id="KW-0812">Transmembrane</keyword>
<dbReference type="EMBL" id="JAWDET010000002">
    <property type="protein sequence ID" value="MDU0239149.1"/>
    <property type="molecule type" value="Genomic_DNA"/>
</dbReference>
<evidence type="ECO:0000256" key="1">
    <source>
        <dbReference type="SAM" id="MobiDB-lite"/>
    </source>
</evidence>
<keyword evidence="2" id="KW-1133">Transmembrane helix</keyword>
<proteinExistence type="predicted"/>
<dbReference type="RefSeq" id="WP_008668126.1">
    <property type="nucleotide sequence ID" value="NZ_JACBPT010000027.1"/>
</dbReference>
<comment type="caution">
    <text evidence="4">The sequence shown here is derived from an EMBL/GenBank/DDBJ whole genome shotgun (WGS) entry which is preliminary data.</text>
</comment>